<dbReference type="Proteomes" id="UP000006833">
    <property type="component" value="Plasmid pDSHI05"/>
</dbReference>
<organism evidence="2 3">
    <name type="scientific">Dinoroseobacter shibae (strain DSM 16493 / NCIMB 14021 / DFL 12)</name>
    <dbReference type="NCBI Taxonomy" id="398580"/>
    <lineage>
        <taxon>Bacteria</taxon>
        <taxon>Pseudomonadati</taxon>
        <taxon>Pseudomonadota</taxon>
        <taxon>Alphaproteobacteria</taxon>
        <taxon>Rhodobacterales</taxon>
        <taxon>Roseobacteraceae</taxon>
        <taxon>Dinoroseobacter</taxon>
    </lineage>
</organism>
<dbReference type="AlphaFoldDB" id="A8LUK1"/>
<keyword evidence="1" id="KW-0732">Signal</keyword>
<keyword evidence="2" id="KW-0614">Plasmid</keyword>
<dbReference type="eggNOG" id="ENOG503143E">
    <property type="taxonomic scope" value="Bacteria"/>
</dbReference>
<evidence type="ECO:0000313" key="2">
    <source>
        <dbReference type="EMBL" id="ABV95918.1"/>
    </source>
</evidence>
<feature type="signal peptide" evidence="1">
    <location>
        <begin position="1"/>
        <end position="16"/>
    </location>
</feature>
<dbReference type="EMBL" id="CP000835">
    <property type="protein sequence ID" value="ABV95918.1"/>
    <property type="molecule type" value="Genomic_DNA"/>
</dbReference>
<geneLocation type="plasmid" evidence="2 3">
    <name>pDSHI05</name>
</geneLocation>
<dbReference type="RefSeq" id="WP_012187485.1">
    <property type="nucleotide sequence ID" value="NC_009959.1"/>
</dbReference>
<evidence type="ECO:0000313" key="3">
    <source>
        <dbReference type="Proteomes" id="UP000006833"/>
    </source>
</evidence>
<gene>
    <name evidence="2" type="ordered locus">Dshi_4208</name>
</gene>
<name>A8LUK1_DINSH</name>
<dbReference type="HOGENOM" id="CLU_128098_0_0_5"/>
<feature type="chain" id="PRO_5002723149" description="Phospholipase A2" evidence="1">
    <location>
        <begin position="17"/>
        <end position="180"/>
    </location>
</feature>
<dbReference type="OrthoDB" id="7855474at2"/>
<reference evidence="3" key="1">
    <citation type="journal article" date="2010" name="ISME J.">
        <title>The complete genome sequence of the algal symbiont Dinoroseobacter shibae: a hitchhiker's guide to life in the sea.</title>
        <authorList>
            <person name="Wagner-Dobler I."/>
            <person name="Ballhausen B."/>
            <person name="Berger M."/>
            <person name="Brinkhoff T."/>
            <person name="Buchholz I."/>
            <person name="Bunk B."/>
            <person name="Cypionka H."/>
            <person name="Daniel R."/>
            <person name="Drepper T."/>
            <person name="Gerdts G."/>
            <person name="Hahnke S."/>
            <person name="Han C."/>
            <person name="Jahn D."/>
            <person name="Kalhoefer D."/>
            <person name="Kiss H."/>
            <person name="Klenk H.P."/>
            <person name="Kyrpides N."/>
            <person name="Liebl W."/>
            <person name="Liesegang H."/>
            <person name="Meincke L."/>
            <person name="Pati A."/>
            <person name="Petersen J."/>
            <person name="Piekarski T."/>
            <person name="Pommerenke C."/>
            <person name="Pradella S."/>
            <person name="Pukall R."/>
            <person name="Rabus R."/>
            <person name="Stackebrandt E."/>
            <person name="Thole S."/>
            <person name="Thompson L."/>
            <person name="Tielen P."/>
            <person name="Tomasch J."/>
            <person name="von Jan M."/>
            <person name="Wanphrut N."/>
            <person name="Wichels A."/>
            <person name="Zech H."/>
            <person name="Simon M."/>
        </authorList>
    </citation>
    <scope>NUCLEOTIDE SEQUENCE [LARGE SCALE GENOMIC DNA]</scope>
    <source>
        <strain evidence="3">DSM 16493 / NCIMB 14021 / DFL 12</strain>
        <plasmid evidence="3">Plasmid pDSHI05</plasmid>
    </source>
</reference>
<keyword evidence="3" id="KW-1185">Reference proteome</keyword>
<accession>A8LUK1</accession>
<proteinExistence type="predicted"/>
<evidence type="ECO:0000256" key="1">
    <source>
        <dbReference type="SAM" id="SignalP"/>
    </source>
</evidence>
<protein>
    <recommendedName>
        <fullName evidence="4">Phospholipase A2</fullName>
    </recommendedName>
</protein>
<evidence type="ECO:0008006" key="4">
    <source>
        <dbReference type="Google" id="ProtNLM"/>
    </source>
</evidence>
<dbReference type="KEGG" id="dsh:Dshi_4208"/>
<sequence length="180" mass="19027">MRALIAALLLAGTPLAAQETVQRLLELPAHRSLMAKVAEGPLAPFTTDGCSGGLSTSWEVVADLFPNFAGAHAETPPWEACCVTHDRAYHAAGGAREAEASFVARRDADAALRACVIAEGAGRRAALAARYDVPPERIAQAYRAIAESMYTAVRFGGGPCSGLPWRWGYGYPNCLPVSLD</sequence>